<comment type="similarity">
    <text evidence="3">Belongs to the bacterial flagellin family.</text>
</comment>
<dbReference type="Proteomes" id="UP000289546">
    <property type="component" value="Unassembled WGS sequence"/>
</dbReference>
<dbReference type="GO" id="GO:0009288">
    <property type="term" value="C:bacterial-type flagellum"/>
    <property type="evidence" value="ECO:0007669"/>
    <property type="project" value="UniProtKB-SubCell"/>
</dbReference>
<dbReference type="AlphaFoldDB" id="A0A4Q0RZZ9"/>
<evidence type="ECO:0000256" key="2">
    <source>
        <dbReference type="ARBA" id="ARBA00004613"/>
    </source>
</evidence>
<dbReference type="InterPro" id="IPR001492">
    <property type="entry name" value="Flagellin"/>
</dbReference>
<dbReference type="Gene3D" id="1.20.1330.10">
    <property type="entry name" value="f41 fragment of flagellin, N-terminal domain"/>
    <property type="match status" value="1"/>
</dbReference>
<dbReference type="InterPro" id="IPR001029">
    <property type="entry name" value="Flagellin_N"/>
</dbReference>
<dbReference type="PANTHER" id="PTHR42792:SF1">
    <property type="entry name" value="FLAGELLAR HOOK-ASSOCIATED PROTEIN 3"/>
    <property type="match status" value="1"/>
</dbReference>
<protein>
    <submittedName>
        <fullName evidence="6">Flagellar hook protein FlgL</fullName>
    </submittedName>
</protein>
<keyword evidence="6" id="KW-0282">Flagellum</keyword>
<dbReference type="GO" id="GO:0005576">
    <property type="term" value="C:extracellular region"/>
    <property type="evidence" value="ECO:0007669"/>
    <property type="project" value="UniProtKB-SubCell"/>
</dbReference>
<dbReference type="SUPFAM" id="SSF64518">
    <property type="entry name" value="Phase 1 flagellin"/>
    <property type="match status" value="1"/>
</dbReference>
<dbReference type="PANTHER" id="PTHR42792">
    <property type="entry name" value="FLAGELLIN"/>
    <property type="match status" value="1"/>
</dbReference>
<evidence type="ECO:0000313" key="7">
    <source>
        <dbReference type="Proteomes" id="UP000289546"/>
    </source>
</evidence>
<dbReference type="NCBIfam" id="NF006489">
    <property type="entry name" value="PRK08913.1"/>
    <property type="match status" value="1"/>
</dbReference>
<accession>A0A4Q0RZZ9</accession>
<keyword evidence="6" id="KW-0966">Cell projection</keyword>
<evidence type="ECO:0000259" key="5">
    <source>
        <dbReference type="Pfam" id="PF00669"/>
    </source>
</evidence>
<reference evidence="6 7" key="1">
    <citation type="submission" date="2015-04" db="EMBL/GenBank/DDBJ databases">
        <title>Comparative genomics of rhizobia nodulating Arachis hypogaea in China.</title>
        <authorList>
            <person name="Li Y."/>
        </authorList>
    </citation>
    <scope>NUCLEOTIDE SEQUENCE [LARGE SCALE GENOMIC DNA]</scope>
    <source>
        <strain evidence="6 7">CCBAU 51757</strain>
    </source>
</reference>
<keyword evidence="6" id="KW-0969">Cilium</keyword>
<dbReference type="EMBL" id="LBJQ01000084">
    <property type="protein sequence ID" value="RXH25929.1"/>
    <property type="molecule type" value="Genomic_DNA"/>
</dbReference>
<keyword evidence="4" id="KW-0975">Bacterial flagellum</keyword>
<evidence type="ECO:0000256" key="1">
    <source>
        <dbReference type="ARBA" id="ARBA00004365"/>
    </source>
</evidence>
<evidence type="ECO:0000256" key="4">
    <source>
        <dbReference type="ARBA" id="ARBA00023143"/>
    </source>
</evidence>
<proteinExistence type="inferred from homology"/>
<organism evidence="6 7">
    <name type="scientific">Bradyrhizobium nanningense</name>
    <dbReference type="NCBI Taxonomy" id="1325118"/>
    <lineage>
        <taxon>Bacteria</taxon>
        <taxon>Pseudomonadati</taxon>
        <taxon>Pseudomonadota</taxon>
        <taxon>Alphaproteobacteria</taxon>
        <taxon>Hyphomicrobiales</taxon>
        <taxon>Nitrobacteraceae</taxon>
        <taxon>Bradyrhizobium</taxon>
    </lineage>
</organism>
<gene>
    <name evidence="6" type="primary">flgL</name>
    <name evidence="6" type="ORF">XH99_22795</name>
</gene>
<dbReference type="GO" id="GO:0005198">
    <property type="term" value="F:structural molecule activity"/>
    <property type="evidence" value="ECO:0007669"/>
    <property type="project" value="InterPro"/>
</dbReference>
<evidence type="ECO:0000313" key="6">
    <source>
        <dbReference type="EMBL" id="RXH25929.1"/>
    </source>
</evidence>
<evidence type="ECO:0000256" key="3">
    <source>
        <dbReference type="ARBA" id="ARBA00005709"/>
    </source>
</evidence>
<dbReference type="RefSeq" id="WP_128920164.1">
    <property type="nucleotide sequence ID" value="NZ_LBJC01000030.1"/>
</dbReference>
<dbReference type="Pfam" id="PF00669">
    <property type="entry name" value="Flagellin_N"/>
    <property type="match status" value="1"/>
</dbReference>
<sequence>MVAMRVATFAQSNRMIADAMRVESVMANKQIQESTGVIATDFGGYGSDAQHVVNLQVSVTRAQSYVDAATLADSKIQVMYSAIGSMTDILTQLRSQLSAASTGGSTETNSVITTAQQMLQEMGSLMNTQYDGRYVFAGGKTDTAPVDLTSFSSGVGSTTAADTSYYKGDDEIASVRVASDETVSYGVTADNSAFEEVMRVLKFVANSTTLSSSDISSALDLAGTALDDTAAVQARLSNAASSIETASARQTDYKSYAETLSNDLTGVDVAAITAQLSTYQAQLTASYSALAKILSINLASYLK</sequence>
<name>A0A4Q0RZZ9_9BRAD</name>
<feature type="domain" description="Flagellin N-terminal" evidence="5">
    <location>
        <begin position="10"/>
        <end position="140"/>
    </location>
</feature>
<dbReference type="OrthoDB" id="9758307at2"/>
<comment type="subcellular location">
    <subcellularLocation>
        <location evidence="1">Bacterial flagellum</location>
    </subcellularLocation>
    <subcellularLocation>
        <location evidence="2">Secreted</location>
    </subcellularLocation>
</comment>
<keyword evidence="7" id="KW-1185">Reference proteome</keyword>
<comment type="caution">
    <text evidence="6">The sequence shown here is derived from an EMBL/GenBank/DDBJ whole genome shotgun (WGS) entry which is preliminary data.</text>
</comment>